<comment type="caution">
    <text evidence="2">The sequence shown here is derived from an EMBL/GenBank/DDBJ whole genome shotgun (WGS) entry which is preliminary data.</text>
</comment>
<keyword evidence="3" id="KW-1185">Reference proteome</keyword>
<proteinExistence type="predicted"/>
<dbReference type="EMBL" id="JAAIWK010000024">
    <property type="protein sequence ID" value="NEY21028.1"/>
    <property type="molecule type" value="Genomic_DNA"/>
</dbReference>
<feature type="domain" description="DUF1540" evidence="1">
    <location>
        <begin position="5"/>
        <end position="47"/>
    </location>
</feature>
<name>A0A6M0PC20_9BACI</name>
<reference evidence="2 3" key="1">
    <citation type="submission" date="2020-02" db="EMBL/GenBank/DDBJ databases">
        <authorList>
            <person name="Feng H."/>
        </authorList>
    </citation>
    <scope>NUCLEOTIDE SEQUENCE [LARGE SCALE GENOMIC DNA]</scope>
    <source>
        <strain evidence="2 3">Gsoil 114</strain>
    </source>
</reference>
<evidence type="ECO:0000313" key="2">
    <source>
        <dbReference type="EMBL" id="NEY21028.1"/>
    </source>
</evidence>
<dbReference type="RefSeq" id="WP_081750045.1">
    <property type="nucleotide sequence ID" value="NZ_JAAIWK010000024.1"/>
</dbReference>
<dbReference type="Pfam" id="PF07561">
    <property type="entry name" value="DUF1540"/>
    <property type="match status" value="1"/>
</dbReference>
<evidence type="ECO:0000259" key="1">
    <source>
        <dbReference type="Pfam" id="PF07561"/>
    </source>
</evidence>
<dbReference type="OrthoDB" id="1681234at2"/>
<reference evidence="2 3" key="2">
    <citation type="submission" date="2020-03" db="EMBL/GenBank/DDBJ databases">
        <title>Bacillus aquiflavi sp. nov., isolated from yellow water of strong flavor Chinese baijiu in Yibin region of China.</title>
        <authorList>
            <person name="Xie J."/>
        </authorList>
    </citation>
    <scope>NUCLEOTIDE SEQUENCE [LARGE SCALE GENOMIC DNA]</scope>
    <source>
        <strain evidence="2 3">Gsoil 114</strain>
    </source>
</reference>
<dbReference type="InterPro" id="IPR011437">
    <property type="entry name" value="DUF1540"/>
</dbReference>
<evidence type="ECO:0000313" key="3">
    <source>
        <dbReference type="Proteomes" id="UP000476934"/>
    </source>
</evidence>
<dbReference type="Proteomes" id="UP000476934">
    <property type="component" value="Unassembled WGS sequence"/>
</dbReference>
<accession>A0A6M0PC20</accession>
<gene>
    <name evidence="2" type="ORF">G4D61_13810</name>
</gene>
<protein>
    <submittedName>
        <fullName evidence="2">DUF1540 domain-containing protein</fullName>
    </submittedName>
</protein>
<organism evidence="2 3">
    <name type="scientific">Heyndrickxia ginsengihumi</name>
    <dbReference type="NCBI Taxonomy" id="363870"/>
    <lineage>
        <taxon>Bacteria</taxon>
        <taxon>Bacillati</taxon>
        <taxon>Bacillota</taxon>
        <taxon>Bacilli</taxon>
        <taxon>Bacillales</taxon>
        <taxon>Bacillaceae</taxon>
        <taxon>Heyndrickxia</taxon>
    </lineage>
</organism>
<dbReference type="AlphaFoldDB" id="A0A6M0PC20"/>
<sequence>MAKDVLCEVSNCVFWEDGNLCSADRIYVVSHSGKQALDQKETDCKTFQSEE</sequence>